<keyword evidence="4" id="KW-1185">Reference proteome</keyword>
<organism evidence="3 4">
    <name type="scientific">Massilia norwichensis</name>
    <dbReference type="NCBI Taxonomy" id="1442366"/>
    <lineage>
        <taxon>Bacteria</taxon>
        <taxon>Pseudomonadati</taxon>
        <taxon>Pseudomonadota</taxon>
        <taxon>Betaproteobacteria</taxon>
        <taxon>Burkholderiales</taxon>
        <taxon>Oxalobacteraceae</taxon>
        <taxon>Telluria group</taxon>
        <taxon>Massilia</taxon>
    </lineage>
</organism>
<dbReference type="Pfam" id="PF09361">
    <property type="entry name" value="Phasin_2"/>
    <property type="match status" value="1"/>
</dbReference>
<name>A0ABT2A9H8_9BURK</name>
<gene>
    <name evidence="3" type="primary">phaP</name>
    <name evidence="3" type="ORF">NX782_16820</name>
</gene>
<feature type="region of interest" description="Disordered" evidence="1">
    <location>
        <begin position="148"/>
        <end position="198"/>
    </location>
</feature>
<feature type="compositionally biased region" description="Polar residues" evidence="1">
    <location>
        <begin position="186"/>
        <end position="198"/>
    </location>
</feature>
<proteinExistence type="predicted"/>
<dbReference type="EMBL" id="JANUGX010000020">
    <property type="protein sequence ID" value="MCS0590854.1"/>
    <property type="molecule type" value="Genomic_DNA"/>
</dbReference>
<dbReference type="InterPro" id="IPR010127">
    <property type="entry name" value="Phasin_subfam-1"/>
</dbReference>
<evidence type="ECO:0000256" key="1">
    <source>
        <dbReference type="SAM" id="MobiDB-lite"/>
    </source>
</evidence>
<dbReference type="Proteomes" id="UP001205560">
    <property type="component" value="Unassembled WGS sequence"/>
</dbReference>
<evidence type="ECO:0000259" key="2">
    <source>
        <dbReference type="Pfam" id="PF09361"/>
    </source>
</evidence>
<comment type="caution">
    <text evidence="3">The sequence shown here is derived from an EMBL/GenBank/DDBJ whole genome shotgun (WGS) entry which is preliminary data.</text>
</comment>
<accession>A0ABT2A9H8</accession>
<dbReference type="NCBIfam" id="TIGR01841">
    <property type="entry name" value="phasin"/>
    <property type="match status" value="1"/>
</dbReference>
<evidence type="ECO:0000313" key="4">
    <source>
        <dbReference type="Proteomes" id="UP001205560"/>
    </source>
</evidence>
<sequence length="198" mass="21591">MYPFPQNITPAVRTHVDAQTAFLNDMSKSLFKSFQQMCDLNIQLMQTLIEETALASKQVLSADRQTEVLSAATARAQPTSDKLRAYQQHITRLAADAQVDLARVTEQHVQNTTRTARALADEVARDATEQTERSLRAQQESVRQFADPFARARDGAAAQPQSGLGGDGSQRASGTAQAGQPHIERSSPSSDQRGATTH</sequence>
<protein>
    <submittedName>
        <fullName evidence="3">TIGR01841 family phasin</fullName>
    </submittedName>
</protein>
<feature type="domain" description="Phasin" evidence="2">
    <location>
        <begin position="18"/>
        <end position="109"/>
    </location>
</feature>
<dbReference type="InterPro" id="IPR018968">
    <property type="entry name" value="Phasin"/>
</dbReference>
<reference evidence="3 4" key="1">
    <citation type="submission" date="2022-08" db="EMBL/GenBank/DDBJ databases">
        <title>Reclassification of Massilia species as members of the genera Telluria, Duganella, Pseudoduganella, Mokoshia gen. nov. and Zemynaea gen. nov. using orthogonal and non-orthogonal genome-based approaches.</title>
        <authorList>
            <person name="Bowman J.P."/>
        </authorList>
    </citation>
    <scope>NUCLEOTIDE SEQUENCE [LARGE SCALE GENOMIC DNA]</scope>
    <source>
        <strain evidence="3 4">LMG 28164</strain>
    </source>
</reference>
<evidence type="ECO:0000313" key="3">
    <source>
        <dbReference type="EMBL" id="MCS0590854.1"/>
    </source>
</evidence>
<dbReference type="RefSeq" id="WP_258846626.1">
    <property type="nucleotide sequence ID" value="NZ_JANUGX010000020.1"/>
</dbReference>